<keyword evidence="6" id="KW-0479">Metal-binding</keyword>
<dbReference type="InterPro" id="IPR010169">
    <property type="entry name" value="AcOrn-deacetyl"/>
</dbReference>
<evidence type="ECO:0000256" key="5">
    <source>
        <dbReference type="ARBA" id="ARBA00022605"/>
    </source>
</evidence>
<comment type="caution">
    <text evidence="11">The sequence shown here is derived from an EMBL/GenBank/DDBJ whole genome shotgun (WGS) entry which is preliminary data.</text>
</comment>
<name>A0A4S4NHA3_9RHOB</name>
<evidence type="ECO:0000313" key="11">
    <source>
        <dbReference type="EMBL" id="THH38225.1"/>
    </source>
</evidence>
<evidence type="ECO:0000256" key="1">
    <source>
        <dbReference type="ARBA" id="ARBA00001947"/>
    </source>
</evidence>
<accession>A0A4S4NHA3</accession>
<evidence type="ECO:0000313" key="12">
    <source>
        <dbReference type="Proteomes" id="UP000306602"/>
    </source>
</evidence>
<dbReference type="PANTHER" id="PTHR43808:SF31">
    <property type="entry name" value="N-ACETYL-L-CITRULLINE DEACETYLASE"/>
    <property type="match status" value="1"/>
</dbReference>
<dbReference type="InterPro" id="IPR050072">
    <property type="entry name" value="Peptidase_M20A"/>
</dbReference>
<dbReference type="Gene3D" id="3.40.630.10">
    <property type="entry name" value="Zn peptidases"/>
    <property type="match status" value="1"/>
</dbReference>
<dbReference type="NCBIfam" id="TIGR01892">
    <property type="entry name" value="AcOrn-deacetyl"/>
    <property type="match status" value="1"/>
</dbReference>
<keyword evidence="8" id="KW-0862">Zinc</keyword>
<dbReference type="SUPFAM" id="SSF55031">
    <property type="entry name" value="Bacterial exopeptidase dimerisation domain"/>
    <property type="match status" value="1"/>
</dbReference>
<keyword evidence="4" id="KW-0055">Arginine biosynthesis</keyword>
<dbReference type="PROSITE" id="PS00758">
    <property type="entry name" value="ARGE_DAPE_CPG2_1"/>
    <property type="match status" value="1"/>
</dbReference>
<comment type="cofactor">
    <cofactor evidence="1">
        <name>Zn(2+)</name>
        <dbReference type="ChEBI" id="CHEBI:29105"/>
    </cofactor>
</comment>
<dbReference type="GO" id="GO:0008777">
    <property type="term" value="F:acetylornithine deacetylase activity"/>
    <property type="evidence" value="ECO:0007669"/>
    <property type="project" value="UniProtKB-EC"/>
</dbReference>
<evidence type="ECO:0000256" key="7">
    <source>
        <dbReference type="ARBA" id="ARBA00022801"/>
    </source>
</evidence>
<evidence type="ECO:0000256" key="6">
    <source>
        <dbReference type="ARBA" id="ARBA00022723"/>
    </source>
</evidence>
<organism evidence="11 12">
    <name type="scientific">Aliishimia ponticola</name>
    <dbReference type="NCBI Taxonomy" id="2499833"/>
    <lineage>
        <taxon>Bacteria</taxon>
        <taxon>Pseudomonadati</taxon>
        <taxon>Pseudomonadota</taxon>
        <taxon>Alphaproteobacteria</taxon>
        <taxon>Rhodobacterales</taxon>
        <taxon>Paracoccaceae</taxon>
        <taxon>Aliishimia</taxon>
    </lineage>
</organism>
<dbReference type="CDD" id="cd03894">
    <property type="entry name" value="M20_ArgE"/>
    <property type="match status" value="1"/>
</dbReference>
<dbReference type="Proteomes" id="UP000306602">
    <property type="component" value="Unassembled WGS sequence"/>
</dbReference>
<dbReference type="GO" id="GO:0006526">
    <property type="term" value="P:L-arginine biosynthetic process"/>
    <property type="evidence" value="ECO:0007669"/>
    <property type="project" value="UniProtKB-KW"/>
</dbReference>
<dbReference type="PANTHER" id="PTHR43808">
    <property type="entry name" value="ACETYLORNITHINE DEACETYLASE"/>
    <property type="match status" value="1"/>
</dbReference>
<dbReference type="GO" id="GO:0046872">
    <property type="term" value="F:metal ion binding"/>
    <property type="evidence" value="ECO:0007669"/>
    <property type="project" value="UniProtKB-KW"/>
</dbReference>
<dbReference type="EC" id="3.5.1.16" evidence="11"/>
<keyword evidence="7 11" id="KW-0378">Hydrolase</keyword>
<dbReference type="Pfam" id="PF07687">
    <property type="entry name" value="M20_dimer"/>
    <property type="match status" value="1"/>
</dbReference>
<feature type="domain" description="Peptidase M20 dimerisation" evidence="10">
    <location>
        <begin position="166"/>
        <end position="276"/>
    </location>
</feature>
<evidence type="ECO:0000259" key="10">
    <source>
        <dbReference type="Pfam" id="PF07687"/>
    </source>
</evidence>
<keyword evidence="3" id="KW-0963">Cytoplasm</keyword>
<protein>
    <submittedName>
        <fullName evidence="11">Acetylornithine deacetylase</fullName>
        <ecNumber evidence="11">3.5.1.16</ecNumber>
    </submittedName>
</protein>
<proteinExistence type="inferred from homology"/>
<keyword evidence="9" id="KW-0170">Cobalt</keyword>
<evidence type="ECO:0000256" key="3">
    <source>
        <dbReference type="ARBA" id="ARBA00022490"/>
    </source>
</evidence>
<keyword evidence="5" id="KW-0028">Amino-acid biosynthesis</keyword>
<dbReference type="RefSeq" id="WP_136461117.1">
    <property type="nucleotide sequence ID" value="NZ_SRKY01000001.1"/>
</dbReference>
<evidence type="ECO:0000256" key="4">
    <source>
        <dbReference type="ARBA" id="ARBA00022571"/>
    </source>
</evidence>
<dbReference type="Pfam" id="PF01546">
    <property type="entry name" value="Peptidase_M20"/>
    <property type="match status" value="1"/>
</dbReference>
<dbReference type="PROSITE" id="PS00759">
    <property type="entry name" value="ARGE_DAPE_CPG2_2"/>
    <property type="match status" value="1"/>
</dbReference>
<dbReference type="InterPro" id="IPR036264">
    <property type="entry name" value="Bact_exopeptidase_dim_dom"/>
</dbReference>
<dbReference type="OrthoDB" id="9809784at2"/>
<dbReference type="InterPro" id="IPR001261">
    <property type="entry name" value="ArgE/DapE_CS"/>
</dbReference>
<dbReference type="EMBL" id="SRKY01000001">
    <property type="protein sequence ID" value="THH38225.1"/>
    <property type="molecule type" value="Genomic_DNA"/>
</dbReference>
<gene>
    <name evidence="11" type="primary">argE</name>
    <name evidence="11" type="ORF">E4Z66_01210</name>
</gene>
<dbReference type="AlphaFoldDB" id="A0A4S4NHA3"/>
<dbReference type="NCBIfam" id="NF005710">
    <property type="entry name" value="PRK07522.1"/>
    <property type="match status" value="1"/>
</dbReference>
<sequence length="375" mass="39768">MLDLLDRLVAFNTVSDQSNLDLIDFAQDFLTSRGFSVTRLTDPAEPKAGLYAEIGPAGDGVLLSAHTDVVPVAGQVWTRDPFRLTVEGGRAYGRGTTDMKGFVAAMLGAADRASRMTLSAPLRLVLSYDEEIGCVGIARMAGRLKPLVGTPRIAIVGEPTGLQVATGHKGKRAYQAVIRGQAGHSALAPRFVNALNVASDFMQALQALQADLEQLGGRDDGYDIPYSTVHVGTLSGGRALNIVPDQAEMRFEFRHLAQDDPNRLDQRIRDAARSICATYGPAAGIEITQTSDYPGLATPVASQMVRDVLRFAGTQTTKVAFGTEAGVFTALGIPTVVCGPGSMEGQGHKADEYIALSELSACAAMLDRVLDDMAA</sequence>
<evidence type="ECO:0000256" key="2">
    <source>
        <dbReference type="ARBA" id="ARBA00005691"/>
    </source>
</evidence>
<evidence type="ECO:0000256" key="8">
    <source>
        <dbReference type="ARBA" id="ARBA00022833"/>
    </source>
</evidence>
<dbReference type="SUPFAM" id="SSF53187">
    <property type="entry name" value="Zn-dependent exopeptidases"/>
    <property type="match status" value="1"/>
</dbReference>
<dbReference type="Gene3D" id="3.30.70.360">
    <property type="match status" value="1"/>
</dbReference>
<keyword evidence="12" id="KW-1185">Reference proteome</keyword>
<dbReference type="InterPro" id="IPR002933">
    <property type="entry name" value="Peptidase_M20"/>
</dbReference>
<evidence type="ECO:0000256" key="9">
    <source>
        <dbReference type="ARBA" id="ARBA00023285"/>
    </source>
</evidence>
<dbReference type="InterPro" id="IPR011650">
    <property type="entry name" value="Peptidase_M20_dimer"/>
</dbReference>
<reference evidence="11 12" key="1">
    <citation type="submission" date="2019-04" db="EMBL/GenBank/DDBJ databases">
        <title>Shimia ponticola sp. nov., isolated from seawater.</title>
        <authorList>
            <person name="Kim Y.-O."/>
            <person name="Yoon J.-H."/>
        </authorList>
    </citation>
    <scope>NUCLEOTIDE SEQUENCE [LARGE SCALE GENOMIC DNA]</scope>
    <source>
        <strain evidence="11 12">MYP11</strain>
    </source>
</reference>
<comment type="similarity">
    <text evidence="2">Belongs to the peptidase M20A family. ArgE subfamily.</text>
</comment>